<dbReference type="AlphaFoldDB" id="A0A1B3X827"/>
<dbReference type="EMBL" id="AACDUL010000084">
    <property type="protein sequence ID" value="EAK1510653.1"/>
    <property type="molecule type" value="Genomic_DNA"/>
</dbReference>
<dbReference type="GO" id="GO:0016787">
    <property type="term" value="F:hydrolase activity"/>
    <property type="evidence" value="ECO:0007669"/>
    <property type="project" value="UniProtKB-KW"/>
</dbReference>
<protein>
    <submittedName>
        <fullName evidence="3">Serine hydrolase family protein</fullName>
    </submittedName>
</protein>
<dbReference type="PANTHER" id="PTHR15394">
    <property type="entry name" value="SERINE HYDROLASE RBBP9"/>
    <property type="match status" value="1"/>
</dbReference>
<dbReference type="EMBL" id="AACSIE010000003">
    <property type="protein sequence ID" value="EAL9204477.1"/>
    <property type="molecule type" value="Genomic_DNA"/>
</dbReference>
<evidence type="ECO:0000313" key="3">
    <source>
        <dbReference type="EMBL" id="EAK5103068.1"/>
    </source>
</evidence>
<dbReference type="InterPro" id="IPR010662">
    <property type="entry name" value="RBBP9/YdeN"/>
</dbReference>
<evidence type="ECO:0000313" key="1">
    <source>
        <dbReference type="EMBL" id="EAK1509846.1"/>
    </source>
</evidence>
<dbReference type="OrthoDB" id="9804993at2"/>
<dbReference type="Pfam" id="PF06821">
    <property type="entry name" value="Ser_hydrolase"/>
    <property type="match status" value="1"/>
</dbReference>
<evidence type="ECO:0000313" key="7">
    <source>
        <dbReference type="Proteomes" id="UP000411403"/>
    </source>
</evidence>
<dbReference type="Gene3D" id="3.40.50.1820">
    <property type="entry name" value="alpha/beta hydrolase"/>
    <property type="match status" value="1"/>
</dbReference>
<dbReference type="SUPFAM" id="SSF53474">
    <property type="entry name" value="alpha/beta-Hydrolases"/>
    <property type="match status" value="1"/>
</dbReference>
<dbReference type="RefSeq" id="WP_002778507.1">
    <property type="nucleotide sequence ID" value="NZ_AP028338.1"/>
</dbReference>
<evidence type="ECO:0000313" key="6">
    <source>
        <dbReference type="Proteomes" id="UP000409545"/>
    </source>
</evidence>
<dbReference type="EMBL" id="AACGUZ010000003">
    <property type="protein sequence ID" value="EAK5103068.1"/>
    <property type="molecule type" value="Genomic_DNA"/>
</dbReference>
<organism evidence="3 6">
    <name type="scientific">Campylobacter coli</name>
    <dbReference type="NCBI Taxonomy" id="195"/>
    <lineage>
        <taxon>Bacteria</taxon>
        <taxon>Pseudomonadati</taxon>
        <taxon>Campylobacterota</taxon>
        <taxon>Epsilonproteobacteria</taxon>
        <taxon>Campylobacterales</taxon>
        <taxon>Campylobacteraceae</taxon>
        <taxon>Campylobacter</taxon>
    </lineage>
</organism>
<keyword evidence="3" id="KW-0378">Hydrolase</keyword>
<gene>
    <name evidence="3" type="ORF">B9Q54_02080</name>
    <name evidence="1" type="ORF">CJD00_06195</name>
    <name evidence="2" type="ORF">CJD00_10480</name>
    <name evidence="4" type="ORF">DYU70_04805</name>
</gene>
<proteinExistence type="predicted"/>
<dbReference type="STRING" id="195.ATE51_00460"/>
<dbReference type="PANTHER" id="PTHR15394:SF3">
    <property type="entry name" value="SERINE HYDROLASE RBBP9"/>
    <property type="match status" value="1"/>
</dbReference>
<dbReference type="Proteomes" id="UP000411403">
    <property type="component" value="Unassembled WGS sequence"/>
</dbReference>
<evidence type="ECO:0000313" key="4">
    <source>
        <dbReference type="EMBL" id="EAL9204477.1"/>
    </source>
</evidence>
<name>A0A1B3X827_CAMCO</name>
<dbReference type="ESTHER" id="camco-q4hfe2">
    <property type="family name" value="Hydrolase_RBBP9_YdeN"/>
</dbReference>
<dbReference type="EMBL" id="AACDUL010000010">
    <property type="protein sequence ID" value="EAK1509846.1"/>
    <property type="molecule type" value="Genomic_DNA"/>
</dbReference>
<evidence type="ECO:0000313" key="2">
    <source>
        <dbReference type="EMBL" id="EAK1510653.1"/>
    </source>
</evidence>
<reference evidence="3 6" key="2">
    <citation type="submission" date="2018-05" db="EMBL/GenBank/DDBJ databases">
        <authorList>
            <consortium name="NARMS: The National Antimicrobial Resistance Monitoring System"/>
        </authorList>
    </citation>
    <scope>NUCLEOTIDE SEQUENCE [LARGE SCALE GENOMIC DNA]</scope>
    <source>
        <strain evidence="4 7">CVM N17C171</strain>
        <strain evidence="3 6">FSIS1711007</strain>
    </source>
</reference>
<reference evidence="1 5" key="1">
    <citation type="submission" date="2018-05" db="EMBL/GenBank/DDBJ databases">
        <authorList>
            <consortium name="GenomeTrakr network: Whole genome sequencing for foodborne pathogen traceback"/>
        </authorList>
    </citation>
    <scope>NUCLEOTIDE SEQUENCE [LARGE SCALE GENOMIC DNA]</scope>
    <source>
        <strain evidence="1 5">NC_C6016</strain>
    </source>
</reference>
<dbReference type="InterPro" id="IPR029058">
    <property type="entry name" value="AB_hydrolase_fold"/>
</dbReference>
<sequence>MKKIIFLLCLCISFVFAKQIYIVHGYGSDENYGFLPSVAKNLKAKNHEVLLLSFPNAFSPKLDEWMQTMSQNFTKLDENTFFITHSLGGVAVLDFLNSLDERTKIGGVIMVAPFDEPLAKLPILNDFIKPKLDYKKLDNMIIHKIIISAKDDKVVPIWVSENLAKKLNAKFIQTPNGGHFMESEGFKDLPLVIEELERIK</sequence>
<comment type="caution">
    <text evidence="3">The sequence shown here is derived from an EMBL/GenBank/DDBJ whole genome shotgun (WGS) entry which is preliminary data.</text>
</comment>
<dbReference type="Proteomes" id="UP000409545">
    <property type="component" value="Unassembled WGS sequence"/>
</dbReference>
<evidence type="ECO:0000313" key="5">
    <source>
        <dbReference type="Proteomes" id="UP000361993"/>
    </source>
</evidence>
<dbReference type="Proteomes" id="UP000361993">
    <property type="component" value="Unassembled WGS sequence"/>
</dbReference>
<accession>A0A1B3X827</accession>